<dbReference type="Proteomes" id="UP000799755">
    <property type="component" value="Unassembled WGS sequence"/>
</dbReference>
<comment type="caution">
    <text evidence="1">The sequence shown here is derived from an EMBL/GenBank/DDBJ whole genome shotgun (WGS) entry which is preliminary data.</text>
</comment>
<protein>
    <submittedName>
        <fullName evidence="1">Uncharacterized protein</fullName>
    </submittedName>
</protein>
<accession>A0ACB6R2B9</accession>
<evidence type="ECO:0000313" key="1">
    <source>
        <dbReference type="EMBL" id="KAF2472475.1"/>
    </source>
</evidence>
<gene>
    <name evidence="1" type="ORF">BDR25DRAFT_392866</name>
</gene>
<keyword evidence="2" id="KW-1185">Reference proteome</keyword>
<name>A0ACB6R2B9_9PLEO</name>
<dbReference type="EMBL" id="MU003502">
    <property type="protein sequence ID" value="KAF2472475.1"/>
    <property type="molecule type" value="Genomic_DNA"/>
</dbReference>
<proteinExistence type="predicted"/>
<sequence>MNTILNLHRIAGTDTYQVGWHTFTTELIPAGSRATTPGIYLDIKAEHLASSYIQSLSYDGSSNRPQQHYFVQESSIQQQFYNIRQALVDLFAAKLNPAATSVNPIFACTDIMNWRKRKCILNSSVEIRDAISSESTSEDLDLLGRCCIDFGPQNTPKTRGSGKFIHDGLRVYGRNLVMPHLDRRNVRTQWHWYVATPVYNGRFDMNCNSVRVESIHGGCCTTSRDDDETIPVATTHLSLMMSQSMRSLDMVPKKRSIVSYGAPGISPLVKHIGWITNWRGSRHSLWREEQSSNQDNASAATNILPALGSNGVGAGLIPQLSPRPDVDFANQRRTLQTDIQTLGEQAILEPPMAVQVPIVVIVRSGMRPARAVCIISRCQNLPANIREFASEALISSISKTRVWREEGMQTLGITHQAATCIGWWLCKVLELTRDTAVGIMFFNHRRVLGVGRNETHVTPSPSTDARSQPQPPNNPNHSNHANLPTKPNPTHSTCSYKSTLRSLHTIFPLLILPTYYYSSRNPYHTPKLLILHHPSLSLSLDVCFVGTLRFINTNSIAAEDRFEYLAVELGNENLKGYDSQNLSLVLRFSAPNSKLRLPPPPRSPSHETSLALSCHPHKHQPPHLSTKMKRNIVIFLIVLILFILIALIAYVIYYLQTRMAVGGTASKHTHAVYMDMDMKKGSFTRMGLGLGLGFAWHSGSALRTGWIPETHIRVRVQIHLLTEYTYSSAPFYISNIKASARLPVIQFFIFSLDSHFLSYYKEARLSSGRWSDGCSSIEEKPDVKKREINAPHHIYIKGSDSLPQNTLPSVRTITHSQDSTQITPRKFPLEYMARPSAFEIDPIAYAPIPLDEMKQSETEQPKELARRWDRGEVDS</sequence>
<organism evidence="1 2">
    <name type="scientific">Lindgomyces ingoldianus</name>
    <dbReference type="NCBI Taxonomy" id="673940"/>
    <lineage>
        <taxon>Eukaryota</taxon>
        <taxon>Fungi</taxon>
        <taxon>Dikarya</taxon>
        <taxon>Ascomycota</taxon>
        <taxon>Pezizomycotina</taxon>
        <taxon>Dothideomycetes</taxon>
        <taxon>Pleosporomycetidae</taxon>
        <taxon>Pleosporales</taxon>
        <taxon>Lindgomycetaceae</taxon>
        <taxon>Lindgomyces</taxon>
    </lineage>
</organism>
<evidence type="ECO:0000313" key="2">
    <source>
        <dbReference type="Proteomes" id="UP000799755"/>
    </source>
</evidence>
<reference evidence="1" key="1">
    <citation type="journal article" date="2020" name="Stud. Mycol.">
        <title>101 Dothideomycetes genomes: a test case for predicting lifestyles and emergence of pathogens.</title>
        <authorList>
            <person name="Haridas S."/>
            <person name="Albert R."/>
            <person name="Binder M."/>
            <person name="Bloem J."/>
            <person name="Labutti K."/>
            <person name="Salamov A."/>
            <person name="Andreopoulos B."/>
            <person name="Baker S."/>
            <person name="Barry K."/>
            <person name="Bills G."/>
            <person name="Bluhm B."/>
            <person name="Cannon C."/>
            <person name="Castanera R."/>
            <person name="Culley D."/>
            <person name="Daum C."/>
            <person name="Ezra D."/>
            <person name="Gonzalez J."/>
            <person name="Henrissat B."/>
            <person name="Kuo A."/>
            <person name="Liang C."/>
            <person name="Lipzen A."/>
            <person name="Lutzoni F."/>
            <person name="Magnuson J."/>
            <person name="Mondo S."/>
            <person name="Nolan M."/>
            <person name="Ohm R."/>
            <person name="Pangilinan J."/>
            <person name="Park H.-J."/>
            <person name="Ramirez L."/>
            <person name="Alfaro M."/>
            <person name="Sun H."/>
            <person name="Tritt A."/>
            <person name="Yoshinaga Y."/>
            <person name="Zwiers L.-H."/>
            <person name="Turgeon B."/>
            <person name="Goodwin S."/>
            <person name="Spatafora J."/>
            <person name="Crous P."/>
            <person name="Grigoriev I."/>
        </authorList>
    </citation>
    <scope>NUCLEOTIDE SEQUENCE</scope>
    <source>
        <strain evidence="1">ATCC 200398</strain>
    </source>
</reference>